<dbReference type="AlphaFoldDB" id="A0A1I7ZFB8"/>
<sequence length="74" mass="8264">MINRGAKRRVHHDGGGKIASVHPQQVADLFMPFILKEVRLFVPVTSKLHHSIRTSCFICGSTDPSTHVISNKEE</sequence>
<dbReference type="Proteomes" id="UP000095287">
    <property type="component" value="Unplaced"/>
</dbReference>
<reference evidence="2" key="1">
    <citation type="submission" date="2016-11" db="UniProtKB">
        <authorList>
            <consortium name="WormBaseParasite"/>
        </authorList>
    </citation>
    <scope>IDENTIFICATION</scope>
</reference>
<keyword evidence="1" id="KW-1185">Reference proteome</keyword>
<organism evidence="1 2">
    <name type="scientific">Steinernema glaseri</name>
    <dbReference type="NCBI Taxonomy" id="37863"/>
    <lineage>
        <taxon>Eukaryota</taxon>
        <taxon>Metazoa</taxon>
        <taxon>Ecdysozoa</taxon>
        <taxon>Nematoda</taxon>
        <taxon>Chromadorea</taxon>
        <taxon>Rhabditida</taxon>
        <taxon>Tylenchina</taxon>
        <taxon>Panagrolaimomorpha</taxon>
        <taxon>Strongyloidoidea</taxon>
        <taxon>Steinernematidae</taxon>
        <taxon>Steinernema</taxon>
    </lineage>
</organism>
<protein>
    <submittedName>
        <fullName evidence="2">Ovule protein</fullName>
    </submittedName>
</protein>
<proteinExistence type="predicted"/>
<evidence type="ECO:0000313" key="2">
    <source>
        <dbReference type="WBParaSite" id="L893_g25870.t1"/>
    </source>
</evidence>
<accession>A0A1I7ZFB8</accession>
<evidence type="ECO:0000313" key="1">
    <source>
        <dbReference type="Proteomes" id="UP000095287"/>
    </source>
</evidence>
<name>A0A1I7ZFB8_9BILA</name>
<dbReference type="WBParaSite" id="L893_g25870.t1">
    <property type="protein sequence ID" value="L893_g25870.t1"/>
    <property type="gene ID" value="L893_g25870"/>
</dbReference>